<dbReference type="Gene3D" id="1.10.10.60">
    <property type="entry name" value="Homeodomain-like"/>
    <property type="match status" value="1"/>
</dbReference>
<reference evidence="2 3" key="1">
    <citation type="submission" date="2016-10" db="EMBL/GenBank/DDBJ databases">
        <authorList>
            <person name="Varghese N."/>
            <person name="Submissions S."/>
        </authorList>
    </citation>
    <scope>NUCLEOTIDE SEQUENCE [LARGE SCALE GENOMIC DNA]</scope>
    <source>
        <strain evidence="2 3">DSM 1361</strain>
    </source>
</reference>
<dbReference type="OrthoDB" id="9792035at2"/>
<evidence type="ECO:0000313" key="2">
    <source>
        <dbReference type="EMBL" id="SFP72042.1"/>
    </source>
</evidence>
<dbReference type="GO" id="GO:0003677">
    <property type="term" value="F:DNA binding"/>
    <property type="evidence" value="ECO:0007669"/>
    <property type="project" value="InterPro"/>
</dbReference>
<dbReference type="Pfam" id="PF08281">
    <property type="entry name" value="Sigma70_r4_2"/>
    <property type="match status" value="1"/>
</dbReference>
<dbReference type="EMBL" id="FOXF01000062">
    <property type="protein sequence ID" value="SFP72042.1"/>
    <property type="molecule type" value="Genomic_DNA"/>
</dbReference>
<dbReference type="RefSeq" id="WP_093143589.1">
    <property type="nucleotide sequence ID" value="NZ_FOXF01000062.1"/>
</dbReference>
<dbReference type="AlphaFoldDB" id="A0A662ZLB1"/>
<dbReference type="SUPFAM" id="SSF88659">
    <property type="entry name" value="Sigma3 and sigma4 domains of RNA polymerase sigma factors"/>
    <property type="match status" value="1"/>
</dbReference>
<dbReference type="Proteomes" id="UP000243745">
    <property type="component" value="Unassembled WGS sequence"/>
</dbReference>
<dbReference type="GO" id="GO:0006352">
    <property type="term" value="P:DNA-templated transcription initiation"/>
    <property type="evidence" value="ECO:0007669"/>
    <property type="project" value="InterPro"/>
</dbReference>
<sequence length="147" mass="17058">MTEQQKSIIKTLREQNFSYNAIAKAMGVTVATVKSYCQRSGLAGNRKEAFQSQSDTPLALPSFCRCCGKQLIQREKVKQRKFCSDECRVTWWNSHPEQVNRRNPHTGKCLCCGKEFTWYGPKPHKFCYHECYIKHRYEGVTHDTEAV</sequence>
<accession>A0A662ZLB1</accession>
<dbReference type="GO" id="GO:0016987">
    <property type="term" value="F:sigma factor activity"/>
    <property type="evidence" value="ECO:0007669"/>
    <property type="project" value="InterPro"/>
</dbReference>
<evidence type="ECO:0000259" key="1">
    <source>
        <dbReference type="Pfam" id="PF08281"/>
    </source>
</evidence>
<organism evidence="2 3">
    <name type="scientific">Ruminobacter amylophilus</name>
    <dbReference type="NCBI Taxonomy" id="867"/>
    <lineage>
        <taxon>Bacteria</taxon>
        <taxon>Pseudomonadati</taxon>
        <taxon>Pseudomonadota</taxon>
        <taxon>Gammaproteobacteria</taxon>
        <taxon>Aeromonadales</taxon>
        <taxon>Succinivibrionaceae</taxon>
        <taxon>Ruminobacter</taxon>
    </lineage>
</organism>
<protein>
    <submittedName>
        <fullName evidence="2">Sigma-70, region 4</fullName>
    </submittedName>
</protein>
<dbReference type="InterPro" id="IPR013249">
    <property type="entry name" value="RNA_pol_sigma70_r4_t2"/>
</dbReference>
<gene>
    <name evidence="2" type="ORF">SAMN02910344_02145</name>
</gene>
<name>A0A662ZLB1_9GAMM</name>
<dbReference type="InterPro" id="IPR013324">
    <property type="entry name" value="RNA_pol_sigma_r3/r4-like"/>
</dbReference>
<feature type="domain" description="RNA polymerase sigma factor 70 region 4 type 2" evidence="1">
    <location>
        <begin position="1"/>
        <end position="39"/>
    </location>
</feature>
<keyword evidence="3" id="KW-1185">Reference proteome</keyword>
<evidence type="ECO:0000313" key="3">
    <source>
        <dbReference type="Proteomes" id="UP000243745"/>
    </source>
</evidence>
<proteinExistence type="predicted"/>